<gene>
    <name evidence="10" type="ORF">PoMZ_09657</name>
</gene>
<organism evidence="10 11">
    <name type="scientific">Pyricularia oryzae</name>
    <name type="common">Rice blast fungus</name>
    <name type="synonym">Magnaporthe oryzae</name>
    <dbReference type="NCBI Taxonomy" id="318829"/>
    <lineage>
        <taxon>Eukaryota</taxon>
        <taxon>Fungi</taxon>
        <taxon>Dikarya</taxon>
        <taxon>Ascomycota</taxon>
        <taxon>Pezizomycotina</taxon>
        <taxon>Sordariomycetes</taxon>
        <taxon>Sordariomycetidae</taxon>
        <taxon>Magnaporthales</taxon>
        <taxon>Pyriculariaceae</taxon>
        <taxon>Pyricularia</taxon>
    </lineage>
</organism>
<evidence type="ECO:0000256" key="5">
    <source>
        <dbReference type="ARBA" id="ARBA00022824"/>
    </source>
</evidence>
<evidence type="ECO:0000256" key="7">
    <source>
        <dbReference type="ARBA" id="ARBA00022989"/>
    </source>
</evidence>
<comment type="similarity">
    <text evidence="2">Belongs to the OST4 family.</text>
</comment>
<dbReference type="InterPro" id="IPR018943">
    <property type="entry name" value="Oligosaccaryltransferase"/>
</dbReference>
<evidence type="ECO:0000256" key="8">
    <source>
        <dbReference type="ARBA" id="ARBA00023136"/>
    </source>
</evidence>
<protein>
    <recommendedName>
        <fullName evidence="3">Dolichyl-diphosphooligosaccharide--protein glycosyltransferase subunit 4</fullName>
    </recommendedName>
</protein>
<dbReference type="AlphaFoldDB" id="A0A4P7MUX6"/>
<keyword evidence="8 9" id="KW-0472">Membrane</keyword>
<dbReference type="InterPro" id="IPR036330">
    <property type="entry name" value="Ost4p_sf"/>
</dbReference>
<name>A0A4P7MUX6_PYROR</name>
<evidence type="ECO:0000256" key="3">
    <source>
        <dbReference type="ARBA" id="ARBA00017662"/>
    </source>
</evidence>
<keyword evidence="5" id="KW-0256">Endoplasmic reticulum</keyword>
<dbReference type="PANTHER" id="PTHR48164:SF1">
    <property type="entry name" value="DOLICHYL-DIPHOSPHOOLIGOSACCHARIDE--PROTEIN GLYCOSYLTRANSFERASE SUBUNIT 4"/>
    <property type="match status" value="1"/>
</dbReference>
<keyword evidence="6" id="KW-0735">Signal-anchor</keyword>
<feature type="transmembrane region" description="Helical" evidence="9">
    <location>
        <begin position="7"/>
        <end position="28"/>
    </location>
</feature>
<dbReference type="GO" id="GO:0018279">
    <property type="term" value="P:protein N-linked glycosylation via asparagine"/>
    <property type="evidence" value="ECO:0007669"/>
    <property type="project" value="TreeGrafter"/>
</dbReference>
<accession>A0A4P7MUX6</accession>
<dbReference type="InterPro" id="IPR051307">
    <property type="entry name" value="OST4"/>
</dbReference>
<evidence type="ECO:0000256" key="2">
    <source>
        <dbReference type="ARBA" id="ARBA00007685"/>
    </source>
</evidence>
<dbReference type="Proteomes" id="UP000294847">
    <property type="component" value="Chromosome 1"/>
</dbReference>
<evidence type="ECO:0000313" key="10">
    <source>
        <dbReference type="EMBL" id="QBZ53967.1"/>
    </source>
</evidence>
<evidence type="ECO:0000256" key="4">
    <source>
        <dbReference type="ARBA" id="ARBA00022692"/>
    </source>
</evidence>
<proteinExistence type="inferred from homology"/>
<evidence type="ECO:0000256" key="1">
    <source>
        <dbReference type="ARBA" id="ARBA00004643"/>
    </source>
</evidence>
<dbReference type="GO" id="GO:0008250">
    <property type="term" value="C:oligosaccharyltransferase complex"/>
    <property type="evidence" value="ECO:0007669"/>
    <property type="project" value="TreeGrafter"/>
</dbReference>
<evidence type="ECO:0000256" key="9">
    <source>
        <dbReference type="SAM" id="Phobius"/>
    </source>
</evidence>
<evidence type="ECO:0000256" key="6">
    <source>
        <dbReference type="ARBA" id="ARBA00022968"/>
    </source>
</evidence>
<sequence length="69" mass="7593">MISDDELYKLAVFLGSAAMILIVIYHFVEVNTTDEAAEKAQRTPATAGKQAAALKHYESNEWGLCSKEC</sequence>
<evidence type="ECO:0000313" key="11">
    <source>
        <dbReference type="Proteomes" id="UP000294847"/>
    </source>
</evidence>
<dbReference type="PANTHER" id="PTHR48164">
    <property type="entry name" value="DOLICHYL-DIPHOSPHOOLIGOSACCHARIDE--PROTEIN GLYCOSYLTRANSFERASE SUBUNIT 4"/>
    <property type="match status" value="1"/>
</dbReference>
<reference evidence="10 11" key="1">
    <citation type="journal article" date="2019" name="Mol. Biol. Evol.">
        <title>Blast fungal genomes show frequent chromosomal changes, gene gains and losses, and effector gene turnover.</title>
        <authorList>
            <person name="Gomez Luciano L.B."/>
            <person name="Jason Tsai I."/>
            <person name="Chuma I."/>
            <person name="Tosa Y."/>
            <person name="Chen Y.H."/>
            <person name="Li J.Y."/>
            <person name="Li M.Y."/>
            <person name="Jade Lu M.Y."/>
            <person name="Nakayashiki H."/>
            <person name="Li W.H."/>
        </authorList>
    </citation>
    <scope>NUCLEOTIDE SEQUENCE [LARGE SCALE GENOMIC DNA]</scope>
    <source>
        <strain evidence="10">MZ5-1-6</strain>
    </source>
</reference>
<keyword evidence="7 9" id="KW-1133">Transmembrane helix</keyword>
<comment type="subcellular location">
    <subcellularLocation>
        <location evidence="1">Endoplasmic reticulum membrane</location>
        <topology evidence="1">Single-pass type III membrane protein</topology>
    </subcellularLocation>
</comment>
<dbReference type="EMBL" id="CP034204">
    <property type="protein sequence ID" value="QBZ53967.1"/>
    <property type="molecule type" value="Genomic_DNA"/>
</dbReference>
<keyword evidence="4 9" id="KW-0812">Transmembrane</keyword>
<dbReference type="SUPFAM" id="SSF103464">
    <property type="entry name" value="Oligosaccharyltransferase subunit ost4p"/>
    <property type="match status" value="1"/>
</dbReference>
<dbReference type="Pfam" id="PF10215">
    <property type="entry name" value="Ost4"/>
    <property type="match status" value="1"/>
</dbReference>